<feature type="compositionally biased region" description="Polar residues" evidence="7">
    <location>
        <begin position="1753"/>
        <end position="1763"/>
    </location>
</feature>
<feature type="region of interest" description="Disordered" evidence="7">
    <location>
        <begin position="1645"/>
        <end position="1705"/>
    </location>
</feature>
<proteinExistence type="predicted"/>
<feature type="compositionally biased region" description="Acidic residues" evidence="7">
    <location>
        <begin position="624"/>
        <end position="671"/>
    </location>
</feature>
<dbReference type="InterPro" id="IPR017930">
    <property type="entry name" value="Myb_dom"/>
</dbReference>
<evidence type="ECO:0000313" key="11">
    <source>
        <dbReference type="EMBL" id="KAK9392518.1"/>
    </source>
</evidence>
<dbReference type="EMBL" id="JAOTOJ010000016">
    <property type="protein sequence ID" value="KAK9392518.1"/>
    <property type="molecule type" value="Genomic_DNA"/>
</dbReference>
<feature type="compositionally biased region" description="Low complexity" evidence="7">
    <location>
        <begin position="1116"/>
        <end position="1127"/>
    </location>
</feature>
<feature type="domain" description="Myb-like" evidence="8">
    <location>
        <begin position="882"/>
        <end position="934"/>
    </location>
</feature>
<feature type="compositionally biased region" description="Acidic residues" evidence="7">
    <location>
        <begin position="1918"/>
        <end position="1940"/>
    </location>
</feature>
<feature type="domain" description="HTH myb-type" evidence="10">
    <location>
        <begin position="989"/>
        <end position="1044"/>
    </location>
</feature>
<dbReference type="InterPro" id="IPR009057">
    <property type="entry name" value="Homeodomain-like_sf"/>
</dbReference>
<feature type="region of interest" description="Disordered" evidence="7">
    <location>
        <begin position="1496"/>
        <end position="1598"/>
    </location>
</feature>
<dbReference type="Pfam" id="PF13921">
    <property type="entry name" value="Myb_DNA-bind_6"/>
    <property type="match status" value="1"/>
</dbReference>
<feature type="compositionally biased region" description="Low complexity" evidence="7">
    <location>
        <begin position="1667"/>
        <end position="1676"/>
    </location>
</feature>
<feature type="domain" description="HTH myb-type" evidence="10">
    <location>
        <begin position="882"/>
        <end position="938"/>
    </location>
</feature>
<feature type="region of interest" description="Disordered" evidence="7">
    <location>
        <begin position="1900"/>
        <end position="2002"/>
    </location>
</feature>
<accession>A0AAW1ART2</accession>
<organism evidence="11 12">
    <name type="scientific">Crotalus adamanteus</name>
    <name type="common">Eastern diamondback rattlesnake</name>
    <dbReference type="NCBI Taxonomy" id="8729"/>
    <lineage>
        <taxon>Eukaryota</taxon>
        <taxon>Metazoa</taxon>
        <taxon>Chordata</taxon>
        <taxon>Craniata</taxon>
        <taxon>Vertebrata</taxon>
        <taxon>Euteleostomi</taxon>
        <taxon>Lepidosauria</taxon>
        <taxon>Squamata</taxon>
        <taxon>Bifurcata</taxon>
        <taxon>Unidentata</taxon>
        <taxon>Episquamata</taxon>
        <taxon>Toxicofera</taxon>
        <taxon>Serpentes</taxon>
        <taxon>Colubroidea</taxon>
        <taxon>Viperidae</taxon>
        <taxon>Crotalinae</taxon>
        <taxon>Crotalus</taxon>
    </lineage>
</organism>
<keyword evidence="12" id="KW-1185">Reference proteome</keyword>
<evidence type="ECO:0000256" key="6">
    <source>
        <dbReference type="SAM" id="Coils"/>
    </source>
</evidence>
<comment type="caution">
    <text evidence="11">The sequence shown here is derived from an EMBL/GenBank/DDBJ whole genome shotgun (WGS) entry which is preliminary data.</text>
</comment>
<dbReference type="SUPFAM" id="SSF46689">
    <property type="entry name" value="Homeodomain-like"/>
    <property type="match status" value="4"/>
</dbReference>
<keyword evidence="3" id="KW-0238">DNA-binding</keyword>
<feature type="coiled-coil region" evidence="6">
    <location>
        <begin position="241"/>
        <end position="342"/>
    </location>
</feature>
<dbReference type="GO" id="GO:0000978">
    <property type="term" value="F:RNA polymerase II cis-regulatory region sequence-specific DNA binding"/>
    <property type="evidence" value="ECO:0007669"/>
    <property type="project" value="TreeGrafter"/>
</dbReference>
<evidence type="ECO:0000256" key="1">
    <source>
        <dbReference type="ARBA" id="ARBA00022737"/>
    </source>
</evidence>
<feature type="compositionally biased region" description="Basic and acidic residues" evidence="7">
    <location>
        <begin position="1540"/>
        <end position="1563"/>
    </location>
</feature>
<evidence type="ECO:0000256" key="7">
    <source>
        <dbReference type="SAM" id="MobiDB-lite"/>
    </source>
</evidence>
<evidence type="ECO:0000256" key="4">
    <source>
        <dbReference type="ARBA" id="ARBA00023163"/>
    </source>
</evidence>
<feature type="domain" description="SANT" evidence="9">
    <location>
        <begin position="997"/>
        <end position="1037"/>
    </location>
</feature>
<evidence type="ECO:0000313" key="12">
    <source>
        <dbReference type="Proteomes" id="UP001474421"/>
    </source>
</evidence>
<dbReference type="PROSITE" id="PS51294">
    <property type="entry name" value="HTH_MYB"/>
    <property type="match status" value="3"/>
</dbReference>
<feature type="region of interest" description="Disordered" evidence="7">
    <location>
        <begin position="523"/>
        <end position="543"/>
    </location>
</feature>
<evidence type="ECO:0000256" key="5">
    <source>
        <dbReference type="ARBA" id="ARBA00023242"/>
    </source>
</evidence>
<feature type="region of interest" description="Disordered" evidence="7">
    <location>
        <begin position="1"/>
        <end position="119"/>
    </location>
</feature>
<dbReference type="PANTHER" id="PTHR46621:SF1">
    <property type="entry name" value="SNRNA-ACTIVATING PROTEIN COMPLEX SUBUNIT 4"/>
    <property type="match status" value="1"/>
</dbReference>
<keyword evidence="2" id="KW-0805">Transcription regulation</keyword>
<feature type="compositionally biased region" description="Polar residues" evidence="7">
    <location>
        <begin position="1392"/>
        <end position="1404"/>
    </location>
</feature>
<dbReference type="InterPro" id="IPR017884">
    <property type="entry name" value="SANT_dom"/>
</dbReference>
<feature type="compositionally biased region" description="Basic residues" evidence="7">
    <location>
        <begin position="1977"/>
        <end position="1986"/>
    </location>
</feature>
<keyword evidence="6" id="KW-0175">Coiled coil</keyword>
<dbReference type="InterPro" id="IPR051575">
    <property type="entry name" value="Myb-like_DNA-bd"/>
</dbReference>
<gene>
    <name evidence="11" type="ORF">NXF25_017362</name>
</gene>
<keyword evidence="1" id="KW-0677">Repeat</keyword>
<dbReference type="InterPro" id="IPR001005">
    <property type="entry name" value="SANT/Myb"/>
</dbReference>
<dbReference type="GO" id="GO:0001006">
    <property type="term" value="F:RNA polymerase III type 3 promoter sequence-specific DNA binding"/>
    <property type="evidence" value="ECO:0007669"/>
    <property type="project" value="TreeGrafter"/>
</dbReference>
<dbReference type="Pfam" id="PF00249">
    <property type="entry name" value="Myb_DNA-binding"/>
    <property type="match status" value="2"/>
</dbReference>
<dbReference type="GO" id="GO:0042796">
    <property type="term" value="P:snRNA transcription by RNA polymerase III"/>
    <property type="evidence" value="ECO:0007669"/>
    <property type="project" value="TreeGrafter"/>
</dbReference>
<feature type="region of interest" description="Disordered" evidence="7">
    <location>
        <begin position="2069"/>
        <end position="2230"/>
    </location>
</feature>
<dbReference type="CDD" id="cd00167">
    <property type="entry name" value="SANT"/>
    <property type="match status" value="4"/>
</dbReference>
<dbReference type="SMART" id="SM00717">
    <property type="entry name" value="SANT"/>
    <property type="match status" value="5"/>
</dbReference>
<feature type="region of interest" description="Disordered" evidence="7">
    <location>
        <begin position="623"/>
        <end position="672"/>
    </location>
</feature>
<feature type="compositionally biased region" description="Basic residues" evidence="7">
    <location>
        <begin position="1099"/>
        <end position="1115"/>
    </location>
</feature>
<evidence type="ECO:0000259" key="9">
    <source>
        <dbReference type="PROSITE" id="PS51293"/>
    </source>
</evidence>
<keyword evidence="4" id="KW-0804">Transcription</keyword>
<keyword evidence="5" id="KW-0539">Nucleus</keyword>
<dbReference type="GO" id="GO:0019185">
    <property type="term" value="C:snRNA-activating protein complex"/>
    <property type="evidence" value="ECO:0007669"/>
    <property type="project" value="TreeGrafter"/>
</dbReference>
<dbReference type="GO" id="GO:0042795">
    <property type="term" value="P:snRNA transcription by RNA polymerase II"/>
    <property type="evidence" value="ECO:0007669"/>
    <property type="project" value="TreeGrafter"/>
</dbReference>
<feature type="compositionally biased region" description="Polar residues" evidence="7">
    <location>
        <begin position="106"/>
        <end position="119"/>
    </location>
</feature>
<dbReference type="PROSITE" id="PS50090">
    <property type="entry name" value="MYB_LIKE"/>
    <property type="match status" value="4"/>
</dbReference>
<dbReference type="FunFam" id="1.10.10.60:FF:000314">
    <property type="entry name" value="Small nuclear RNA-activating complex, polypeptide 4"/>
    <property type="match status" value="1"/>
</dbReference>
<dbReference type="Proteomes" id="UP001474421">
    <property type="component" value="Unassembled WGS sequence"/>
</dbReference>
<feature type="domain" description="Myb-like" evidence="8">
    <location>
        <begin position="938"/>
        <end position="988"/>
    </location>
</feature>
<dbReference type="PROSITE" id="PS51293">
    <property type="entry name" value="SANT"/>
    <property type="match status" value="2"/>
</dbReference>
<sequence>MRGGAPHARSAARGGAWCRGPAHALPEVRSSGGGGGGGRREEASLGRLPRPMAGRSALPPGAVLGERLEPPWAGPAGGLPGNPGEGANPFSFKAFVRSQEQKEATAASSHGGTKTSSPQGLLRSCFLLDESSFLAESLGSNKDLREPFFEDPTALDSLLQEDEDDWSGSYQPSAVEEAHMVRAPSASLSSSPLNSFSCNLSELQTFSPDQLGGNNHISCSCLGKGDQSSLSGGMSPEDGLCQLLQLRYQELKEENSKFRSTLSQIQAVSDSQAERIRHLERTLEKNKRKEEKEAHELEAMVQQVEENLQLMTKRAMKAENSVIKLKQENLHLQVQLENYKLENQALRSGHLESLAVVKQNADVALQNLLAVITRSKSSIKQLISGAEELQLHTPLPFLFLLIGWSQDITCTYSKPPPLSFCAALGWRRAGDPRPEIGKAPKRKRTADWLTAVRDVTSWSVTRHVPRFRLRVASGSWAPGGGFEQVRPASSVGLGRPLSGRGARPTGSHGLLSCDFLSQPSMGRVHTRESRPSPAAANGLCERSRAGGGGRLFFKRRSSAPPETPPLSRVHVARLEGAFLLRVALLPGSSLMRAAAMELEAEREKIRREIEELERSLGLVVPSEGIEELDSSLESGSEEEDDLEDDESDTQLDLEVEPGGEKGEDGEDEEVDLPQTPETCLQMNLVYQEVIQEKIEEIKSLLDENKKQQEKLTWELAGTKGVKSSDGKSLPANMFLGHFMKPYFKDKTSGIGPPANNDAREKARQGIKSFEELITVKWKSREKQLLRQAVVSDRLQHLLQPKLMKVEYLNEKREKSRDEMEKQILAKQIQETEREISEINMLPEEILLGNRHDEHDWDKIANISFEGTRNANELRKYWQNYEHPSINKKEWSEEEVEKLKETVVRHSSLHWEAIAQELGTQRTAFQCLQKFQSYNRDFKRSEWSPEEDQMLRQLVQEMRVGKHIPYRKIAYYMEGRDSAQLIYRWTKRVDPSLKRGAWTPKEDALLLKAVAKYGERDWYKIRAEVPGRNDLQCRDRYLHALHYDIKKGRWSEEEEKKLIELTEKYGRGHWAKIASELPHRSGAQCLSKWKILLGYRRYRRKKQGSRRHTRRRRVRRCSSSLSESSSEYSELDLDGDGAEEKDEGPKDHQPKGAGRWRVPSLDLWVPARKELSEVNPGGLPAVTLLSKGFDVNRKRRLDSGALPGPEDGQRTEHLVALSPEIPELAQMKGNENSGNANDAWRVSLAYVKRVLRRNSYEQQRRNREIRRKKRFASSSSVGPRSSQLAPPASVPNGAGRQKDGMGKTTLYRRLMVAVTPWAGNMVQEWALRMKEAASRKSKADLIFRQLQTAHLTSTPLFTLLIQLLHIDVDGCMKVIQKRKSRQPELLKAIVTTVGNSKQPSSSQDAKAQPSLPAASVQPNKKLIPLKAKEGPVPTNTWKARSPPGPAPKPKTVSELLREKRQRELAARKTAQKRVFLAPQLLLSTSVMVPQTRGPIAPLANCPHAPTGRQPSPGPPPASAPMPLGPLPGRDLASPTDLAGGSRERTLPCNGNKDEAAREEGRDGNQESISAGRDPEVARAPAGPPANENTTLADTLCPSSASGSLPHLPLVAAPSQPNTVAQPTLPISWVLTPQGLLPVTLVSIPSQGKPLASGSGAPSQSAETLVKIPTPTGGVPVAEGPPVPVGLPSSCPQNEASARLTEGPPPPLPLLGNSTELGCSSFPAGAGAPSLPCTVSGGTAASTSRSEALPPPQAHQDSAVRNSPSDPALPFPRACPMPCPPQEGTAFPLSRLLSLEAEPTVKAWAKEGREVRVPSLGRGLPYLPPFLCSLKTLSALLLNKQSLEHSAASLLAPEGQRAEPSQPDLEALRQLVRQKLQDNPAYRLLRGRFLAAFSFPAALAALPPPRMNTTLSGDRWWESSQEEDSSSSLEEGEEGGEEEEAEREPHEALGEAPAETTEANEELEQPGADVDSNHSSPVRIRRSRRLQKGRVPLLPSPGAASPEETVCTNSQRYFDPVMGLRLGCSENSLFPWATLAGLRLPSDPLASRPFFPGQGSVSSHALPLLLSGGGQAAWKGEEPQRSQGVLAQSQAPENGGGEKPFQTGKTGTEILPIQPGLAPPRPLPPVRGGAPGGRRGAGGAGIGPERREGLPGSRGGSLDGAPTSPPPPCQRKTPDGEGGGKWQPQQRPHPLPAWGRGGGGEEEGTPKVKGKPSPRFRAECSLPVATAQAPPN</sequence>
<evidence type="ECO:0000256" key="3">
    <source>
        <dbReference type="ARBA" id="ARBA00023125"/>
    </source>
</evidence>
<evidence type="ECO:0000256" key="2">
    <source>
        <dbReference type="ARBA" id="ARBA00023015"/>
    </source>
</evidence>
<feature type="compositionally biased region" description="Gly residues" evidence="7">
    <location>
        <begin position="2127"/>
        <end position="2140"/>
    </location>
</feature>
<feature type="region of interest" description="Disordered" evidence="7">
    <location>
        <begin position="1099"/>
        <end position="1154"/>
    </location>
</feature>
<feature type="coiled-coil region" evidence="6">
    <location>
        <begin position="814"/>
        <end position="841"/>
    </location>
</feature>
<evidence type="ECO:0000259" key="8">
    <source>
        <dbReference type="PROSITE" id="PS50090"/>
    </source>
</evidence>
<feature type="compositionally biased region" description="Polar residues" evidence="7">
    <location>
        <begin position="1585"/>
        <end position="1598"/>
    </location>
</feature>
<name>A0AAW1ART2_CROAD</name>
<feature type="domain" description="HTH myb-type" evidence="10">
    <location>
        <begin position="1045"/>
        <end position="1096"/>
    </location>
</feature>
<feature type="region of interest" description="Disordered" evidence="7">
    <location>
        <begin position="1256"/>
        <end position="1301"/>
    </location>
</feature>
<dbReference type="FunFam" id="1.10.10.60:FF:000321">
    <property type="entry name" value="Small nuclear RNA-activating complex, polypeptide 4"/>
    <property type="match status" value="1"/>
</dbReference>
<feature type="compositionally biased region" description="Polar residues" evidence="7">
    <location>
        <begin position="1271"/>
        <end position="1283"/>
    </location>
</feature>
<feature type="compositionally biased region" description="Polar residues" evidence="7">
    <location>
        <begin position="2079"/>
        <end position="2090"/>
    </location>
</feature>
<feature type="compositionally biased region" description="Polar residues" evidence="7">
    <location>
        <begin position="1734"/>
        <end position="1744"/>
    </location>
</feature>
<evidence type="ECO:0000259" key="10">
    <source>
        <dbReference type="PROSITE" id="PS51294"/>
    </source>
</evidence>
<feature type="region of interest" description="Disordered" evidence="7">
    <location>
        <begin position="1392"/>
        <end position="1452"/>
    </location>
</feature>
<feature type="domain" description="Myb-like" evidence="8">
    <location>
        <begin position="989"/>
        <end position="1040"/>
    </location>
</feature>
<feature type="compositionally biased region" description="Acidic residues" evidence="7">
    <location>
        <begin position="1128"/>
        <end position="1141"/>
    </location>
</feature>
<reference evidence="11 12" key="1">
    <citation type="journal article" date="2024" name="Proc. Natl. Acad. Sci. U.S.A.">
        <title>The genetic regulatory architecture and epigenomic basis for age-related changes in rattlesnake venom.</title>
        <authorList>
            <person name="Hogan M.P."/>
            <person name="Holding M.L."/>
            <person name="Nystrom G.S."/>
            <person name="Colston T.J."/>
            <person name="Bartlett D.A."/>
            <person name="Mason A.J."/>
            <person name="Ellsworth S.A."/>
            <person name="Rautsaw R.M."/>
            <person name="Lawrence K.C."/>
            <person name="Strickland J.L."/>
            <person name="He B."/>
            <person name="Fraser P."/>
            <person name="Margres M.J."/>
            <person name="Gilbert D.M."/>
            <person name="Gibbs H.L."/>
            <person name="Parkinson C.L."/>
            <person name="Rokyta D.R."/>
        </authorList>
    </citation>
    <scope>NUCLEOTIDE SEQUENCE [LARGE SCALE GENOMIC DNA]</scope>
    <source>
        <strain evidence="11">DRR0105</strain>
    </source>
</reference>
<feature type="domain" description="SANT" evidence="9">
    <location>
        <begin position="1044"/>
        <end position="1093"/>
    </location>
</feature>
<dbReference type="Gene3D" id="1.10.10.60">
    <property type="entry name" value="Homeodomain-like"/>
    <property type="match status" value="4"/>
</dbReference>
<feature type="compositionally biased region" description="Gly residues" evidence="7">
    <location>
        <begin position="75"/>
        <end position="84"/>
    </location>
</feature>
<feature type="region of interest" description="Disordered" evidence="7">
    <location>
        <begin position="1733"/>
        <end position="1764"/>
    </location>
</feature>
<protein>
    <submittedName>
        <fullName evidence="11">snRNA-activating protein complex subunit 4</fullName>
    </submittedName>
</protein>
<dbReference type="PANTHER" id="PTHR46621">
    <property type="entry name" value="SNRNA-ACTIVATING PROTEIN COMPLEX SUBUNIT 4"/>
    <property type="match status" value="1"/>
</dbReference>
<feature type="domain" description="Myb-like" evidence="8">
    <location>
        <begin position="1041"/>
        <end position="1092"/>
    </location>
</feature>
<feature type="compositionally biased region" description="Pro residues" evidence="7">
    <location>
        <begin position="1510"/>
        <end position="1524"/>
    </location>
</feature>